<gene>
    <name evidence="1" type="ORF">Lery_1995</name>
</gene>
<evidence type="ECO:0000313" key="2">
    <source>
        <dbReference type="Proteomes" id="UP000054773"/>
    </source>
</evidence>
<dbReference type="AlphaFoldDB" id="A0A0W0TJB7"/>
<proteinExistence type="predicted"/>
<dbReference type="InterPro" id="IPR036770">
    <property type="entry name" value="Ankyrin_rpt-contain_sf"/>
</dbReference>
<protein>
    <recommendedName>
        <fullName evidence="3">Ankyrin repeat protein</fullName>
    </recommendedName>
</protein>
<sequence>MLTPQQIKAIIVTIHENWSGLILESITRQKGKVREPLDVISGFEALHTNYNELKAFNEYKPQARDCIRIIIREYIENILAALAMVETRGFNSVVSIVKAKYGPQTTHQYLQDLHQNPTYPALIDFEFDEELQILLGCDILLHLPKSVREKFPVVQSAYHYIDGFLAARLLFAKMSSPHSPHLFKPAITSLQEKKVTPEKDYWDALLKRTATSSNLLFKAIAEDASIEEIKQILDENPKLVFETDEDKNTALHLMVLSDSADSKAIVSLLCTKNEAMNLKKIHTG</sequence>
<dbReference type="Proteomes" id="UP000054773">
    <property type="component" value="Unassembled WGS sequence"/>
</dbReference>
<comment type="caution">
    <text evidence="1">The sequence shown here is derived from an EMBL/GenBank/DDBJ whole genome shotgun (WGS) entry which is preliminary data.</text>
</comment>
<dbReference type="EMBL" id="LNYA01000032">
    <property type="protein sequence ID" value="KTC95700.1"/>
    <property type="molecule type" value="Genomic_DNA"/>
</dbReference>
<reference evidence="1 2" key="1">
    <citation type="submission" date="2015-11" db="EMBL/GenBank/DDBJ databases">
        <title>Genomic analysis of 38 Legionella species identifies large and diverse effector repertoires.</title>
        <authorList>
            <person name="Burstein D."/>
            <person name="Amaro F."/>
            <person name="Zusman T."/>
            <person name="Lifshitz Z."/>
            <person name="Cohen O."/>
            <person name="Gilbert J.A."/>
            <person name="Pupko T."/>
            <person name="Shuman H.A."/>
            <person name="Segal G."/>
        </authorList>
    </citation>
    <scope>NUCLEOTIDE SEQUENCE [LARGE SCALE GENOMIC DNA]</scope>
    <source>
        <strain evidence="1 2">SE-32A-C8</strain>
    </source>
</reference>
<name>A0A0W0TJB7_LEGER</name>
<keyword evidence="2" id="KW-1185">Reference proteome</keyword>
<dbReference type="Gene3D" id="1.25.40.20">
    <property type="entry name" value="Ankyrin repeat-containing domain"/>
    <property type="match status" value="1"/>
</dbReference>
<organism evidence="1 2">
    <name type="scientific">Legionella erythra</name>
    <dbReference type="NCBI Taxonomy" id="448"/>
    <lineage>
        <taxon>Bacteria</taxon>
        <taxon>Pseudomonadati</taxon>
        <taxon>Pseudomonadota</taxon>
        <taxon>Gammaproteobacteria</taxon>
        <taxon>Legionellales</taxon>
        <taxon>Legionellaceae</taxon>
        <taxon>Legionella</taxon>
    </lineage>
</organism>
<evidence type="ECO:0000313" key="1">
    <source>
        <dbReference type="EMBL" id="KTC95700.1"/>
    </source>
</evidence>
<accession>A0A0W0TJB7</accession>
<dbReference type="RefSeq" id="WP_058527138.1">
    <property type="nucleotide sequence ID" value="NZ_CAAAHY010000014.1"/>
</dbReference>
<evidence type="ECO:0008006" key="3">
    <source>
        <dbReference type="Google" id="ProtNLM"/>
    </source>
</evidence>
<dbReference type="PATRIC" id="fig|448.7.peg.2092"/>